<reference evidence="3 4" key="1">
    <citation type="submission" date="2021-07" db="EMBL/GenBank/DDBJ databases">
        <title>Whole genome sequencing of carbapenem-resistant Pseudomonas spp. isolated in Japan.</title>
        <authorList>
            <person name="Suzuki M."/>
            <person name="Maehana S."/>
            <person name="Kitasato H."/>
        </authorList>
    </citation>
    <scope>NUCLEOTIDE SEQUENCE [LARGE SCALE GENOMIC DNA]</scope>
    <source>
        <strain evidence="3 4">KAM436</strain>
    </source>
</reference>
<evidence type="ECO:0000313" key="3">
    <source>
        <dbReference type="EMBL" id="GIZ95066.1"/>
    </source>
</evidence>
<evidence type="ECO:0000259" key="2">
    <source>
        <dbReference type="PROSITE" id="PS50994"/>
    </source>
</evidence>
<protein>
    <submittedName>
        <fullName evidence="3">Integrase</fullName>
    </submittedName>
</protein>
<dbReference type="EMBL" id="BPMT01000029">
    <property type="protein sequence ID" value="GIZ95066.1"/>
    <property type="molecule type" value="Genomic_DNA"/>
</dbReference>
<comment type="similarity">
    <text evidence="1">Belongs to the transposase IS21/IS408/IS1162 family.</text>
</comment>
<feature type="domain" description="Integrase catalytic" evidence="2">
    <location>
        <begin position="131"/>
        <end position="313"/>
    </location>
</feature>
<sequence>MRLTIEQLRQAVRHACNSSLSHRAVARLAGISPNTVRSLRDRLSQRGEGWEQLRDLEDAVIQARFSSGAEGGSRRVAPNWASIHEQLQQRDVTLDLLWQEFRVGEPDSVSYAQFTRLYRAWRNQQKISMRQIHKPGDKLFVDFCGRTMPIVNPDTGEVSKAQVFVGTLGASGYLFATAVASQTIADWLHCHRLALEHLGGVPRYVVPDNLKAAVLRSSKDHIQLNPAYQELAEHYGFSIHPARPRRPQDKSLAEIGVQIVQRWVLARLRNHTFFSLEELNERLDYWMARLNERTTRTYPKSRLVRFQELDVPELQSLPAEPYAYSQWRYQIRVANDYHLEHNGHHYSVPFQYIHLLVDVRVNSDRLMVFHQRRQIASHALAQGVGVTTVPEHLPPQHRHQRDTQPEALLVWAESIGPATYAYAKRNLEERPDFANGLKAVIALQRDTRKEQLHDRLESACAYALELNCLGYGRLRSILRSGADRNRATAPDIPVIEHSNLRGAAYYATQSGESA</sequence>
<dbReference type="Pfam" id="PF22483">
    <property type="entry name" value="Mu-transpos_C_2"/>
    <property type="match status" value="1"/>
</dbReference>
<dbReference type="InterPro" id="IPR001584">
    <property type="entry name" value="Integrase_cat-core"/>
</dbReference>
<accession>A0ABD0B0G6</accession>
<dbReference type="NCBIfam" id="NF033546">
    <property type="entry name" value="transpos_IS21"/>
    <property type="match status" value="1"/>
</dbReference>
<dbReference type="Gene3D" id="3.30.420.10">
    <property type="entry name" value="Ribonuclease H-like superfamily/Ribonuclease H"/>
    <property type="match status" value="1"/>
</dbReference>
<dbReference type="Proteomes" id="UP000887228">
    <property type="component" value="Unassembled WGS sequence"/>
</dbReference>
<evidence type="ECO:0000256" key="1">
    <source>
        <dbReference type="ARBA" id="ARBA00009277"/>
    </source>
</evidence>
<proteinExistence type="inferred from homology"/>
<dbReference type="RefSeq" id="WP_203792072.1">
    <property type="nucleotide sequence ID" value="NZ_AP024354.1"/>
</dbReference>
<gene>
    <name evidence="3" type="ORF">KAM436_40340</name>
</gene>
<dbReference type="PANTHER" id="PTHR35004">
    <property type="entry name" value="TRANSPOSASE RV3428C-RELATED"/>
    <property type="match status" value="1"/>
</dbReference>
<dbReference type="InterPro" id="IPR054353">
    <property type="entry name" value="IstA-like_C"/>
</dbReference>
<dbReference type="PROSITE" id="PS50994">
    <property type="entry name" value="INTEGRASE"/>
    <property type="match status" value="1"/>
</dbReference>
<name>A0ABD0B0G6_AQUAC</name>
<dbReference type="InterPro" id="IPR012337">
    <property type="entry name" value="RNaseH-like_sf"/>
</dbReference>
<dbReference type="PANTHER" id="PTHR35004:SF8">
    <property type="entry name" value="TRANSPOSASE RV3428C-RELATED"/>
    <property type="match status" value="1"/>
</dbReference>
<comment type="caution">
    <text evidence="3">The sequence shown here is derived from an EMBL/GenBank/DDBJ whole genome shotgun (WGS) entry which is preliminary data.</text>
</comment>
<evidence type="ECO:0000313" key="4">
    <source>
        <dbReference type="Proteomes" id="UP000887228"/>
    </source>
</evidence>
<dbReference type="AlphaFoldDB" id="A0ABD0B0G6"/>
<dbReference type="SUPFAM" id="SSF53098">
    <property type="entry name" value="Ribonuclease H-like"/>
    <property type="match status" value="1"/>
</dbReference>
<dbReference type="InterPro" id="IPR036397">
    <property type="entry name" value="RNaseH_sf"/>
</dbReference>
<dbReference type="Pfam" id="PF00665">
    <property type="entry name" value="rve"/>
    <property type="match status" value="1"/>
</dbReference>
<organism evidence="3 4">
    <name type="scientific">Aquipseudomonas alcaligenes</name>
    <name type="common">Pseudomonas alcaligenes</name>
    <dbReference type="NCBI Taxonomy" id="43263"/>
    <lineage>
        <taxon>Bacteria</taxon>
        <taxon>Pseudomonadati</taxon>
        <taxon>Pseudomonadota</taxon>
        <taxon>Gammaproteobacteria</taxon>
        <taxon>Pseudomonadales</taxon>
        <taxon>Pseudomonadaceae</taxon>
        <taxon>Aquipseudomonas</taxon>
    </lineage>
</organism>